<dbReference type="Proteomes" id="UP001180020">
    <property type="component" value="Unassembled WGS sequence"/>
</dbReference>
<evidence type="ECO:0000313" key="1">
    <source>
        <dbReference type="EMBL" id="KAK1293497.1"/>
    </source>
</evidence>
<dbReference type="AlphaFoldDB" id="A0AAV9CZB5"/>
<reference evidence="1" key="1">
    <citation type="journal article" date="2023" name="Nat. Commun.">
        <title>Diploid and tetraploid genomes of Acorus and the evolution of monocots.</title>
        <authorList>
            <person name="Ma L."/>
            <person name="Liu K.W."/>
            <person name="Li Z."/>
            <person name="Hsiao Y.Y."/>
            <person name="Qi Y."/>
            <person name="Fu T."/>
            <person name="Tang G.D."/>
            <person name="Zhang D."/>
            <person name="Sun W.H."/>
            <person name="Liu D.K."/>
            <person name="Li Y."/>
            <person name="Chen G.Z."/>
            <person name="Liu X.D."/>
            <person name="Liao X.Y."/>
            <person name="Jiang Y.T."/>
            <person name="Yu X."/>
            <person name="Hao Y."/>
            <person name="Huang J."/>
            <person name="Zhao X.W."/>
            <person name="Ke S."/>
            <person name="Chen Y.Y."/>
            <person name="Wu W.L."/>
            <person name="Hsu J.L."/>
            <person name="Lin Y.F."/>
            <person name="Huang M.D."/>
            <person name="Li C.Y."/>
            <person name="Huang L."/>
            <person name="Wang Z.W."/>
            <person name="Zhao X."/>
            <person name="Zhong W.Y."/>
            <person name="Peng D.H."/>
            <person name="Ahmad S."/>
            <person name="Lan S."/>
            <person name="Zhang J.S."/>
            <person name="Tsai W.C."/>
            <person name="Van de Peer Y."/>
            <person name="Liu Z.J."/>
        </authorList>
    </citation>
    <scope>NUCLEOTIDE SEQUENCE</scope>
    <source>
        <strain evidence="1">CP</strain>
    </source>
</reference>
<comment type="caution">
    <text evidence="1">The sequence shown here is derived from an EMBL/GenBank/DDBJ whole genome shotgun (WGS) entry which is preliminary data.</text>
</comment>
<dbReference type="Gene3D" id="3.30.70.100">
    <property type="match status" value="1"/>
</dbReference>
<protein>
    <submittedName>
        <fullName evidence="1">Uncharacterized protein</fullName>
    </submittedName>
</protein>
<accession>A0AAV9CZB5</accession>
<dbReference type="PANTHER" id="PTHR46371">
    <property type="entry name" value="OS04G0464100 PROTEIN"/>
    <property type="match status" value="1"/>
</dbReference>
<dbReference type="InterPro" id="IPR044296">
    <property type="entry name" value="HIPP46"/>
</dbReference>
<evidence type="ECO:0000313" key="2">
    <source>
        <dbReference type="Proteomes" id="UP001180020"/>
    </source>
</evidence>
<proteinExistence type="predicted"/>
<gene>
    <name evidence="1" type="ORF">QJS10_CPB17g00344</name>
</gene>
<reference evidence="1" key="2">
    <citation type="submission" date="2023-06" db="EMBL/GenBank/DDBJ databases">
        <authorList>
            <person name="Ma L."/>
            <person name="Liu K.-W."/>
            <person name="Li Z."/>
            <person name="Hsiao Y.-Y."/>
            <person name="Qi Y."/>
            <person name="Fu T."/>
            <person name="Tang G."/>
            <person name="Zhang D."/>
            <person name="Sun W.-H."/>
            <person name="Liu D.-K."/>
            <person name="Li Y."/>
            <person name="Chen G.-Z."/>
            <person name="Liu X.-D."/>
            <person name="Liao X.-Y."/>
            <person name="Jiang Y.-T."/>
            <person name="Yu X."/>
            <person name="Hao Y."/>
            <person name="Huang J."/>
            <person name="Zhao X.-W."/>
            <person name="Ke S."/>
            <person name="Chen Y.-Y."/>
            <person name="Wu W.-L."/>
            <person name="Hsu J.-L."/>
            <person name="Lin Y.-F."/>
            <person name="Huang M.-D."/>
            <person name="Li C.-Y."/>
            <person name="Huang L."/>
            <person name="Wang Z.-W."/>
            <person name="Zhao X."/>
            <person name="Zhong W.-Y."/>
            <person name="Peng D.-H."/>
            <person name="Ahmad S."/>
            <person name="Lan S."/>
            <person name="Zhang J.-S."/>
            <person name="Tsai W.-C."/>
            <person name="Van De Peer Y."/>
            <person name="Liu Z.-J."/>
        </authorList>
    </citation>
    <scope>NUCLEOTIDE SEQUENCE</scope>
    <source>
        <strain evidence="1">CP</strain>
        <tissue evidence="1">Leaves</tissue>
    </source>
</reference>
<keyword evidence="2" id="KW-1185">Reference proteome</keyword>
<name>A0AAV9CZB5_ACOCL</name>
<dbReference type="EMBL" id="JAUJYO010000017">
    <property type="protein sequence ID" value="KAK1293497.1"/>
    <property type="molecule type" value="Genomic_DNA"/>
</dbReference>
<organism evidence="1 2">
    <name type="scientific">Acorus calamus</name>
    <name type="common">Sweet flag</name>
    <dbReference type="NCBI Taxonomy" id="4465"/>
    <lineage>
        <taxon>Eukaryota</taxon>
        <taxon>Viridiplantae</taxon>
        <taxon>Streptophyta</taxon>
        <taxon>Embryophyta</taxon>
        <taxon>Tracheophyta</taxon>
        <taxon>Spermatophyta</taxon>
        <taxon>Magnoliopsida</taxon>
        <taxon>Liliopsida</taxon>
        <taxon>Acoraceae</taxon>
        <taxon>Acorus</taxon>
    </lineage>
</organism>
<sequence length="132" mass="14989">MAVKQKVVMKIPMNGQKNNKKALQAVTKARGVISAGLEGDDKSQVVVIGEGMDCVKLKKLIQKKLGGWMWFLKTKVHVEIVTVSAVEEKPKEKEKEAEKKIEVVPYHCPQPGAVTRYVYDDPCYYRDPWSIW</sequence>